<reference evidence="2" key="1">
    <citation type="submission" date="2011-05" db="EMBL/GenBank/DDBJ databases">
        <authorList>
            <person name="Richards S.R."/>
            <person name="Qu J."/>
            <person name="Jiang H."/>
            <person name="Jhangiani S.N."/>
            <person name="Agravi P."/>
            <person name="Goodspeed R."/>
            <person name="Gross S."/>
            <person name="Mandapat C."/>
            <person name="Jackson L."/>
            <person name="Mathew T."/>
            <person name="Pu L."/>
            <person name="Thornton R."/>
            <person name="Saada N."/>
            <person name="Wilczek-Boney K.B."/>
            <person name="Lee S."/>
            <person name="Kovar C."/>
            <person name="Wu Y."/>
            <person name="Scherer S.E."/>
            <person name="Worley K.C."/>
            <person name="Muzny D.M."/>
            <person name="Gibbs R."/>
        </authorList>
    </citation>
    <scope>NUCLEOTIDE SEQUENCE</scope>
    <source>
        <strain evidence="2">Brora</strain>
    </source>
</reference>
<evidence type="ECO:0000313" key="2">
    <source>
        <dbReference type="Proteomes" id="UP000014500"/>
    </source>
</evidence>
<dbReference type="EnsemblMetazoa" id="SMAR002804-RA">
    <property type="protein sequence ID" value="SMAR002804-PA"/>
    <property type="gene ID" value="SMAR002804"/>
</dbReference>
<evidence type="ECO:0000313" key="1">
    <source>
        <dbReference type="EnsemblMetazoa" id="SMAR002804-PA"/>
    </source>
</evidence>
<accession>T1IP59</accession>
<dbReference type="Proteomes" id="UP000014500">
    <property type="component" value="Unassembled WGS sequence"/>
</dbReference>
<reference evidence="1" key="2">
    <citation type="submission" date="2015-02" db="UniProtKB">
        <authorList>
            <consortium name="EnsemblMetazoa"/>
        </authorList>
    </citation>
    <scope>IDENTIFICATION</scope>
</reference>
<sequence length="64" mass="7660">MRWRFRALVRCLKADGRWLARIERGRRCLSASSSKCAIDGRCWFRDLRESFRLVSKLLGCLKWI</sequence>
<proteinExistence type="predicted"/>
<dbReference type="AlphaFoldDB" id="T1IP59"/>
<organism evidence="1 2">
    <name type="scientific">Strigamia maritima</name>
    <name type="common">European centipede</name>
    <name type="synonym">Geophilus maritimus</name>
    <dbReference type="NCBI Taxonomy" id="126957"/>
    <lineage>
        <taxon>Eukaryota</taxon>
        <taxon>Metazoa</taxon>
        <taxon>Ecdysozoa</taxon>
        <taxon>Arthropoda</taxon>
        <taxon>Myriapoda</taxon>
        <taxon>Chilopoda</taxon>
        <taxon>Pleurostigmophora</taxon>
        <taxon>Geophilomorpha</taxon>
        <taxon>Linotaeniidae</taxon>
        <taxon>Strigamia</taxon>
    </lineage>
</organism>
<keyword evidence="2" id="KW-1185">Reference proteome</keyword>
<name>T1IP59_STRMM</name>
<dbReference type="HOGENOM" id="CLU_2870407_0_0_1"/>
<protein>
    <submittedName>
        <fullName evidence="1">Uncharacterized protein</fullName>
    </submittedName>
</protein>
<dbReference type="EMBL" id="JH431245">
    <property type="status" value="NOT_ANNOTATED_CDS"/>
    <property type="molecule type" value="Genomic_DNA"/>
</dbReference>